<evidence type="ECO:0000256" key="4">
    <source>
        <dbReference type="ARBA" id="ARBA00022679"/>
    </source>
</evidence>
<dbReference type="CDD" id="cd00609">
    <property type="entry name" value="AAT_like"/>
    <property type="match status" value="1"/>
</dbReference>
<evidence type="ECO:0000256" key="2">
    <source>
        <dbReference type="ARBA" id="ARBA00007441"/>
    </source>
</evidence>
<dbReference type="InterPro" id="IPR015421">
    <property type="entry name" value="PyrdxlP-dep_Trfase_major"/>
</dbReference>
<keyword evidence="5" id="KW-0663">Pyridoxal phosphate</keyword>
<dbReference type="PANTHER" id="PTHR43807">
    <property type="entry name" value="FI04487P"/>
    <property type="match status" value="1"/>
</dbReference>
<comment type="cofactor">
    <cofactor evidence="1">
        <name>pyridoxal 5'-phosphate</name>
        <dbReference type="ChEBI" id="CHEBI:597326"/>
    </cofactor>
</comment>
<dbReference type="GO" id="GO:0016212">
    <property type="term" value="F:kynurenine-oxoglutarate transaminase activity"/>
    <property type="evidence" value="ECO:0007669"/>
    <property type="project" value="TreeGrafter"/>
</dbReference>
<comment type="similarity">
    <text evidence="2">Belongs to the class-I pyridoxal-phosphate-dependent aminotransferase family.</text>
</comment>
<evidence type="ECO:0000256" key="1">
    <source>
        <dbReference type="ARBA" id="ARBA00001933"/>
    </source>
</evidence>
<dbReference type="GO" id="GO:0005737">
    <property type="term" value="C:cytoplasm"/>
    <property type="evidence" value="ECO:0007669"/>
    <property type="project" value="TreeGrafter"/>
</dbReference>
<proteinExistence type="inferred from homology"/>
<sequence>MPSWMSEKLKPYGASIFATLGRVARERKCVNLGQGFPDFDGPEAVKEAACQAIRDGHNQYAPLPGVAPLTQALAEKYNEEAGLDFDPQTEITVLNGSTEAMYATLTALIEPGDEVIVFEPIYDTYLPVIQMNGGKVIAVPLQAPDFTFDADRLSAAFGDKTRAIIVNTPHNPTGRVFTAEEMGLIQKLCLQHDVICITDEVYEHLVFDDHKHIHMAALEGMRERTITISSTAKTFSLTGWKIGYTLAPPKATEAIRRIHQFIAFAVATPLQHGIAAALRRRHQLIPQLAAEMAAKRSFLCDALADIGFNVTTPQGTFFVLADFSPFSDQKDLDYALTLLESEVAVATIPISVFYQHQDEAPTNYLRFCFAKTDATLQAGVAQLRRLNA</sequence>
<dbReference type="NCBIfam" id="NF006569">
    <property type="entry name" value="PRK09082.1"/>
    <property type="match status" value="1"/>
</dbReference>
<dbReference type="GO" id="GO:0030170">
    <property type="term" value="F:pyridoxal phosphate binding"/>
    <property type="evidence" value="ECO:0007669"/>
    <property type="project" value="InterPro"/>
</dbReference>
<feature type="domain" description="Aminotransferase class I/classII large" evidence="6">
    <location>
        <begin position="28"/>
        <end position="381"/>
    </location>
</feature>
<gene>
    <name evidence="7" type="ORF">J3U88_16930</name>
</gene>
<dbReference type="InterPro" id="IPR004839">
    <property type="entry name" value="Aminotransferase_I/II_large"/>
</dbReference>
<keyword evidence="4" id="KW-0808">Transferase</keyword>
<dbReference type="PANTHER" id="PTHR43807:SF20">
    <property type="entry name" value="FI04487P"/>
    <property type="match status" value="1"/>
</dbReference>
<dbReference type="InterPro" id="IPR015422">
    <property type="entry name" value="PyrdxlP-dep_Trfase_small"/>
</dbReference>
<dbReference type="Gene3D" id="3.90.1150.10">
    <property type="entry name" value="Aspartate Aminotransferase, domain 1"/>
    <property type="match status" value="1"/>
</dbReference>
<dbReference type="SUPFAM" id="SSF53383">
    <property type="entry name" value="PLP-dependent transferases"/>
    <property type="match status" value="1"/>
</dbReference>
<dbReference type="InterPro" id="IPR015424">
    <property type="entry name" value="PyrdxlP-dep_Trfase"/>
</dbReference>
<accession>A0A8J7U398</accession>
<keyword evidence="8" id="KW-1185">Reference proteome</keyword>
<evidence type="ECO:0000313" key="8">
    <source>
        <dbReference type="Proteomes" id="UP000664417"/>
    </source>
</evidence>
<name>A0A8J7U398_9BACT</name>
<evidence type="ECO:0000256" key="3">
    <source>
        <dbReference type="ARBA" id="ARBA00022576"/>
    </source>
</evidence>
<evidence type="ECO:0000256" key="5">
    <source>
        <dbReference type="ARBA" id="ARBA00022898"/>
    </source>
</evidence>
<organism evidence="7 8">
    <name type="scientific">Acanthopleuribacter pedis</name>
    <dbReference type="NCBI Taxonomy" id="442870"/>
    <lineage>
        <taxon>Bacteria</taxon>
        <taxon>Pseudomonadati</taxon>
        <taxon>Acidobacteriota</taxon>
        <taxon>Holophagae</taxon>
        <taxon>Acanthopleuribacterales</taxon>
        <taxon>Acanthopleuribacteraceae</taxon>
        <taxon>Acanthopleuribacter</taxon>
    </lineage>
</organism>
<dbReference type="RefSeq" id="WP_207860117.1">
    <property type="nucleotide sequence ID" value="NZ_JAFREP010000016.1"/>
</dbReference>
<dbReference type="Proteomes" id="UP000664417">
    <property type="component" value="Unassembled WGS sequence"/>
</dbReference>
<comment type="caution">
    <text evidence="7">The sequence shown here is derived from an EMBL/GenBank/DDBJ whole genome shotgun (WGS) entry which is preliminary data.</text>
</comment>
<evidence type="ECO:0000313" key="7">
    <source>
        <dbReference type="EMBL" id="MBO1320163.1"/>
    </source>
</evidence>
<dbReference type="Pfam" id="PF00155">
    <property type="entry name" value="Aminotran_1_2"/>
    <property type="match status" value="1"/>
</dbReference>
<dbReference type="EMBL" id="JAFREP010000016">
    <property type="protein sequence ID" value="MBO1320163.1"/>
    <property type="molecule type" value="Genomic_DNA"/>
</dbReference>
<reference evidence="7" key="1">
    <citation type="submission" date="2021-03" db="EMBL/GenBank/DDBJ databases">
        <authorList>
            <person name="Wang G."/>
        </authorList>
    </citation>
    <scope>NUCLEOTIDE SEQUENCE</scope>
    <source>
        <strain evidence="7">KCTC 12899</strain>
    </source>
</reference>
<dbReference type="FunFam" id="3.40.640.10:FF:000024">
    <property type="entry name" value="Kynurenine--oxoglutarate transaminase 3"/>
    <property type="match status" value="1"/>
</dbReference>
<evidence type="ECO:0000259" key="6">
    <source>
        <dbReference type="Pfam" id="PF00155"/>
    </source>
</evidence>
<dbReference type="InterPro" id="IPR051326">
    <property type="entry name" value="Kynurenine-oxoglutarate_AT"/>
</dbReference>
<protein>
    <submittedName>
        <fullName evidence="7">Aminotransferase class I/II-fold pyridoxal phosphate-dependent enzyme</fullName>
    </submittedName>
</protein>
<dbReference type="Gene3D" id="3.40.640.10">
    <property type="entry name" value="Type I PLP-dependent aspartate aminotransferase-like (Major domain)"/>
    <property type="match status" value="1"/>
</dbReference>
<keyword evidence="3 7" id="KW-0032">Aminotransferase</keyword>
<dbReference type="AlphaFoldDB" id="A0A8J7U398"/>